<evidence type="ECO:0000256" key="4">
    <source>
        <dbReference type="ARBA" id="ARBA00023136"/>
    </source>
</evidence>
<proteinExistence type="predicted"/>
<feature type="transmembrane region" description="Helical" evidence="5">
    <location>
        <begin position="64"/>
        <end position="89"/>
    </location>
</feature>
<feature type="transmembrane region" description="Helical" evidence="5">
    <location>
        <begin position="211"/>
        <end position="233"/>
    </location>
</feature>
<evidence type="ECO:0000259" key="6">
    <source>
        <dbReference type="PROSITE" id="PS50262"/>
    </source>
</evidence>
<evidence type="ECO:0000256" key="2">
    <source>
        <dbReference type="ARBA" id="ARBA00022692"/>
    </source>
</evidence>
<keyword evidence="8" id="KW-1185">Reference proteome</keyword>
<keyword evidence="4 5" id="KW-0472">Membrane</keyword>
<evidence type="ECO:0000256" key="1">
    <source>
        <dbReference type="ARBA" id="ARBA00004370"/>
    </source>
</evidence>
<comment type="subcellular location">
    <subcellularLocation>
        <location evidence="1">Membrane</location>
    </subcellularLocation>
</comment>
<dbReference type="PRINTS" id="PR00237">
    <property type="entry name" value="GPCRRHODOPSN"/>
</dbReference>
<feature type="transmembrane region" description="Helical" evidence="5">
    <location>
        <begin position="301"/>
        <end position="327"/>
    </location>
</feature>
<dbReference type="InterPro" id="IPR017452">
    <property type="entry name" value="GPCR_Rhodpsn_7TM"/>
</dbReference>
<dbReference type="InterPro" id="IPR019427">
    <property type="entry name" value="7TM_GPCR_serpentine_rcpt_Srw"/>
</dbReference>
<dbReference type="InterPro" id="IPR053071">
    <property type="entry name" value="GPCR1-related_rcpt"/>
</dbReference>
<evidence type="ECO:0000256" key="5">
    <source>
        <dbReference type="SAM" id="Phobius"/>
    </source>
</evidence>
<organism evidence="7 8">
    <name type="scientific">Mizuhopecten yessoensis</name>
    <name type="common">Japanese scallop</name>
    <name type="synonym">Patinopecten yessoensis</name>
    <dbReference type="NCBI Taxonomy" id="6573"/>
    <lineage>
        <taxon>Eukaryota</taxon>
        <taxon>Metazoa</taxon>
        <taxon>Spiralia</taxon>
        <taxon>Lophotrochozoa</taxon>
        <taxon>Mollusca</taxon>
        <taxon>Bivalvia</taxon>
        <taxon>Autobranchia</taxon>
        <taxon>Pteriomorphia</taxon>
        <taxon>Pectinida</taxon>
        <taxon>Pectinoidea</taxon>
        <taxon>Pectinidae</taxon>
        <taxon>Mizuhopecten</taxon>
    </lineage>
</organism>
<feature type="domain" description="G-protein coupled receptors family 1 profile" evidence="6">
    <location>
        <begin position="44"/>
        <end position="324"/>
    </location>
</feature>
<dbReference type="Gene3D" id="1.20.1070.10">
    <property type="entry name" value="Rhodopsin 7-helix transmembrane proteins"/>
    <property type="match status" value="1"/>
</dbReference>
<dbReference type="GO" id="GO:0016020">
    <property type="term" value="C:membrane"/>
    <property type="evidence" value="ECO:0007669"/>
    <property type="project" value="UniProtKB-SubCell"/>
</dbReference>
<dbReference type="SMART" id="SM01381">
    <property type="entry name" value="7TM_GPCR_Srsx"/>
    <property type="match status" value="1"/>
</dbReference>
<feature type="transmembrane region" description="Helical" evidence="5">
    <location>
        <begin position="266"/>
        <end position="289"/>
    </location>
</feature>
<reference evidence="7 8" key="1">
    <citation type="journal article" date="2017" name="Nat. Ecol. Evol.">
        <title>Scallop genome provides insights into evolution of bilaterian karyotype and development.</title>
        <authorList>
            <person name="Wang S."/>
            <person name="Zhang J."/>
            <person name="Jiao W."/>
            <person name="Li J."/>
            <person name="Xun X."/>
            <person name="Sun Y."/>
            <person name="Guo X."/>
            <person name="Huan P."/>
            <person name="Dong B."/>
            <person name="Zhang L."/>
            <person name="Hu X."/>
            <person name="Sun X."/>
            <person name="Wang J."/>
            <person name="Zhao C."/>
            <person name="Wang Y."/>
            <person name="Wang D."/>
            <person name="Huang X."/>
            <person name="Wang R."/>
            <person name="Lv J."/>
            <person name="Li Y."/>
            <person name="Zhang Z."/>
            <person name="Liu B."/>
            <person name="Lu W."/>
            <person name="Hui Y."/>
            <person name="Liang J."/>
            <person name="Zhou Z."/>
            <person name="Hou R."/>
            <person name="Li X."/>
            <person name="Liu Y."/>
            <person name="Li H."/>
            <person name="Ning X."/>
            <person name="Lin Y."/>
            <person name="Zhao L."/>
            <person name="Xing Q."/>
            <person name="Dou J."/>
            <person name="Li Y."/>
            <person name="Mao J."/>
            <person name="Guo H."/>
            <person name="Dou H."/>
            <person name="Li T."/>
            <person name="Mu C."/>
            <person name="Jiang W."/>
            <person name="Fu Q."/>
            <person name="Fu X."/>
            <person name="Miao Y."/>
            <person name="Liu J."/>
            <person name="Yu Q."/>
            <person name="Li R."/>
            <person name="Liao H."/>
            <person name="Li X."/>
            <person name="Kong Y."/>
            <person name="Jiang Z."/>
            <person name="Chourrout D."/>
            <person name="Li R."/>
            <person name="Bao Z."/>
        </authorList>
    </citation>
    <scope>NUCLEOTIDE SEQUENCE [LARGE SCALE GENOMIC DNA]</scope>
    <source>
        <strain evidence="7 8">PY_sf001</strain>
    </source>
</reference>
<dbReference type="PANTHER" id="PTHR47023">
    <property type="entry name" value="SEX PEPTIDE RECEPTOR"/>
    <property type="match status" value="1"/>
</dbReference>
<dbReference type="Proteomes" id="UP000242188">
    <property type="component" value="Unassembled WGS sequence"/>
</dbReference>
<evidence type="ECO:0000256" key="3">
    <source>
        <dbReference type="ARBA" id="ARBA00022989"/>
    </source>
</evidence>
<gene>
    <name evidence="7" type="ORF">KP79_PYT13462</name>
</gene>
<feature type="transmembrane region" description="Helical" evidence="5">
    <location>
        <begin position="151"/>
        <end position="171"/>
    </location>
</feature>
<dbReference type="InterPro" id="IPR000276">
    <property type="entry name" value="GPCR_Rhodpsn"/>
</dbReference>
<feature type="transmembrane region" description="Helical" evidence="5">
    <location>
        <begin position="109"/>
        <end position="130"/>
    </location>
</feature>
<dbReference type="EMBL" id="NEDP02005352">
    <property type="protein sequence ID" value="OWF41822.1"/>
    <property type="molecule type" value="Genomic_DNA"/>
</dbReference>
<dbReference type="SUPFAM" id="SSF81321">
    <property type="entry name" value="Family A G protein-coupled receptor-like"/>
    <property type="match status" value="1"/>
</dbReference>
<dbReference type="Pfam" id="PF10324">
    <property type="entry name" value="7TM_GPCR_Srw"/>
    <property type="match status" value="1"/>
</dbReference>
<dbReference type="CDD" id="cd14978">
    <property type="entry name" value="7tmA_FMRFamide_R-like"/>
    <property type="match status" value="1"/>
</dbReference>
<evidence type="ECO:0000313" key="8">
    <source>
        <dbReference type="Proteomes" id="UP000242188"/>
    </source>
</evidence>
<keyword evidence="7" id="KW-0675">Receptor</keyword>
<dbReference type="AlphaFoldDB" id="A0A210PZC3"/>
<sequence>MVFINSTNETFLENSLNCLPILYPYWFPMYGVLCPLLACTTLCTNILVTIVFTMNRMRSPTTILLTALAVSDILAASVITPMYVYFYSMGNVLNYQDGLPYPLCIYHSIAYKITAVFHAVSIWLTVVLGIQRFIVVAFPIPGRRFWSHKNSILVILLVYILVLGVYSLWFLEDRFEERTRIDESGLVIPYCLCYQEEVFMFGYGIEKVVKFIRLVFGQFFPCVILVCATIALVQKLIVESHRILDLHREEDNEVERTDFRLIRRTTVMVILIVVTFCLVEIPVSIVFLIDVCDINIIKIDAKLVIAVISNFCLFITYQINFWIYVCLSRHFRNNLRRLFRFEVNHPSQNGFHSVNCKSYYSTRVLNNRRVSTFH</sequence>
<dbReference type="PROSITE" id="PS50262">
    <property type="entry name" value="G_PROTEIN_RECEP_F1_2"/>
    <property type="match status" value="1"/>
</dbReference>
<comment type="caution">
    <text evidence="7">The sequence shown here is derived from an EMBL/GenBank/DDBJ whole genome shotgun (WGS) entry which is preliminary data.</text>
</comment>
<keyword evidence="2 5" id="KW-0812">Transmembrane</keyword>
<dbReference type="PANTHER" id="PTHR47023:SF1">
    <property type="entry name" value="SEX PEPTIDE RECEPTOR"/>
    <property type="match status" value="1"/>
</dbReference>
<accession>A0A210PZC3</accession>
<protein>
    <submittedName>
        <fullName evidence="7">Dopamine D2-like receptor</fullName>
    </submittedName>
</protein>
<keyword evidence="3 5" id="KW-1133">Transmembrane helix</keyword>
<dbReference type="OrthoDB" id="5962323at2759"/>
<dbReference type="GO" id="GO:0008528">
    <property type="term" value="F:G protein-coupled peptide receptor activity"/>
    <property type="evidence" value="ECO:0007669"/>
    <property type="project" value="InterPro"/>
</dbReference>
<name>A0A210PZC3_MIZYE</name>
<evidence type="ECO:0000313" key="7">
    <source>
        <dbReference type="EMBL" id="OWF41822.1"/>
    </source>
</evidence>
<feature type="transmembrane region" description="Helical" evidence="5">
    <location>
        <begin position="29"/>
        <end position="52"/>
    </location>
</feature>